<feature type="region of interest" description="Disordered" evidence="1">
    <location>
        <begin position="142"/>
        <end position="165"/>
    </location>
</feature>
<keyword evidence="2" id="KW-0472">Membrane</keyword>
<dbReference type="Proteomes" id="UP000799753">
    <property type="component" value="Unassembled WGS sequence"/>
</dbReference>
<reference evidence="4" key="1">
    <citation type="journal article" date="2020" name="Stud. Mycol.">
        <title>101 Dothideomycetes genomes: a test case for predicting lifestyles and emergence of pathogens.</title>
        <authorList>
            <person name="Haridas S."/>
            <person name="Albert R."/>
            <person name="Binder M."/>
            <person name="Bloem J."/>
            <person name="Labutti K."/>
            <person name="Salamov A."/>
            <person name="Andreopoulos B."/>
            <person name="Baker S."/>
            <person name="Barry K."/>
            <person name="Bills G."/>
            <person name="Bluhm B."/>
            <person name="Cannon C."/>
            <person name="Castanera R."/>
            <person name="Culley D."/>
            <person name="Daum C."/>
            <person name="Ezra D."/>
            <person name="Gonzalez J."/>
            <person name="Henrissat B."/>
            <person name="Kuo A."/>
            <person name="Liang C."/>
            <person name="Lipzen A."/>
            <person name="Lutzoni F."/>
            <person name="Magnuson J."/>
            <person name="Mondo S."/>
            <person name="Nolan M."/>
            <person name="Ohm R."/>
            <person name="Pangilinan J."/>
            <person name="Park H.-J."/>
            <person name="Ramirez L."/>
            <person name="Alfaro M."/>
            <person name="Sun H."/>
            <person name="Tritt A."/>
            <person name="Yoshinaga Y."/>
            <person name="Zwiers L.-H."/>
            <person name="Turgeon B."/>
            <person name="Goodwin S."/>
            <person name="Spatafora J."/>
            <person name="Crous P."/>
            <person name="Grigoriev I."/>
        </authorList>
    </citation>
    <scope>NUCLEOTIDE SEQUENCE</scope>
    <source>
        <strain evidence="4">CBS 473.64</strain>
    </source>
</reference>
<feature type="chain" id="PRO_5025444850" description="Extracellular membrane protein CFEM domain-containing protein" evidence="3">
    <location>
        <begin position="18"/>
        <end position="285"/>
    </location>
</feature>
<organism evidence="4 5">
    <name type="scientific">Massarina eburnea CBS 473.64</name>
    <dbReference type="NCBI Taxonomy" id="1395130"/>
    <lineage>
        <taxon>Eukaryota</taxon>
        <taxon>Fungi</taxon>
        <taxon>Dikarya</taxon>
        <taxon>Ascomycota</taxon>
        <taxon>Pezizomycotina</taxon>
        <taxon>Dothideomycetes</taxon>
        <taxon>Pleosporomycetidae</taxon>
        <taxon>Pleosporales</taxon>
        <taxon>Massarineae</taxon>
        <taxon>Massarinaceae</taxon>
        <taxon>Massarina</taxon>
    </lineage>
</organism>
<dbReference type="OrthoDB" id="3794517at2759"/>
<evidence type="ECO:0000256" key="3">
    <source>
        <dbReference type="SAM" id="SignalP"/>
    </source>
</evidence>
<evidence type="ECO:0000256" key="1">
    <source>
        <dbReference type="SAM" id="MobiDB-lite"/>
    </source>
</evidence>
<feature type="transmembrane region" description="Helical" evidence="2">
    <location>
        <begin position="170"/>
        <end position="193"/>
    </location>
</feature>
<dbReference type="AlphaFoldDB" id="A0A6A6SFV8"/>
<keyword evidence="5" id="KW-1185">Reference proteome</keyword>
<keyword evidence="3" id="KW-0732">Signal</keyword>
<feature type="region of interest" description="Disordered" evidence="1">
    <location>
        <begin position="206"/>
        <end position="226"/>
    </location>
</feature>
<evidence type="ECO:0000256" key="2">
    <source>
        <dbReference type="SAM" id="Phobius"/>
    </source>
</evidence>
<gene>
    <name evidence="4" type="ORF">P280DRAFT_512821</name>
</gene>
<dbReference type="EMBL" id="MU006776">
    <property type="protein sequence ID" value="KAF2646659.1"/>
    <property type="molecule type" value="Genomic_DNA"/>
</dbReference>
<evidence type="ECO:0000313" key="4">
    <source>
        <dbReference type="EMBL" id="KAF2646659.1"/>
    </source>
</evidence>
<evidence type="ECO:0008006" key="6">
    <source>
        <dbReference type="Google" id="ProtNLM"/>
    </source>
</evidence>
<protein>
    <recommendedName>
        <fullName evidence="6">Extracellular membrane protein CFEM domain-containing protein</fullName>
    </recommendedName>
</protein>
<name>A0A6A6SFV8_9PLEO</name>
<feature type="compositionally biased region" description="Low complexity" evidence="1">
    <location>
        <begin position="149"/>
        <end position="165"/>
    </location>
</feature>
<feature type="signal peptide" evidence="3">
    <location>
        <begin position="1"/>
        <end position="17"/>
    </location>
</feature>
<accession>A0A6A6SFV8</accession>
<evidence type="ECO:0000313" key="5">
    <source>
        <dbReference type="Proteomes" id="UP000799753"/>
    </source>
</evidence>
<keyword evidence="2" id="KW-0812">Transmembrane</keyword>
<sequence length="285" mass="30731">MQLTIQILFAIFGLAAAAGKTHIYIDQIPIYPSLRPCAQDRVSAIIRAQASGCGDDTQLTSFACFCINSSTEYASIISTAVADACAKATATTTSTTLTQATSSAATGPTQTDVKSALDVFNSYCAKSTELARFDQQATLTITQGPLQTPSPSTTSTALPSTSTSKPSTNLAAIIIPSVLLPLAAISALFFYLYRRQARKLQLLQHQNERSSVEPSGSVLSQAKDRELDAETTRRLEMFSDQQRGVEMGYTPYAPTWEKDGRVVAYELHDEHAVELDASLMKKPSE</sequence>
<keyword evidence="2" id="KW-1133">Transmembrane helix</keyword>
<proteinExistence type="predicted"/>